<dbReference type="OrthoDB" id="364348at2759"/>
<feature type="domain" description="Syntaxin N-terminal" evidence="2">
    <location>
        <begin position="7"/>
        <end position="120"/>
    </location>
</feature>
<evidence type="ECO:0000259" key="2">
    <source>
        <dbReference type="SMART" id="SM00503"/>
    </source>
</evidence>
<dbReference type="InterPro" id="IPR006011">
    <property type="entry name" value="Syntaxin_N"/>
</dbReference>
<dbReference type="InterPro" id="IPR010989">
    <property type="entry name" value="SNARE"/>
</dbReference>
<dbReference type="GO" id="GO:0012505">
    <property type="term" value="C:endomembrane system"/>
    <property type="evidence" value="ECO:0007669"/>
    <property type="project" value="TreeGrafter"/>
</dbReference>
<dbReference type="Proteomes" id="UP000652761">
    <property type="component" value="Unassembled WGS sequence"/>
</dbReference>
<evidence type="ECO:0000256" key="1">
    <source>
        <dbReference type="ARBA" id="ARBA00022927"/>
    </source>
</evidence>
<dbReference type="PANTHER" id="PTHR19957:SF267">
    <property type="entry name" value="SYNTAXIN-22-LIKE"/>
    <property type="match status" value="1"/>
</dbReference>
<dbReference type="InterPro" id="IPR045242">
    <property type="entry name" value="Syntaxin"/>
</dbReference>
<dbReference type="Pfam" id="PF14523">
    <property type="entry name" value="Syntaxin_2"/>
    <property type="match status" value="1"/>
</dbReference>
<comment type="caution">
    <text evidence="3">The sequence shown here is derived from an EMBL/GenBank/DDBJ whole genome shotgun (WGS) entry which is preliminary data.</text>
</comment>
<dbReference type="GO" id="GO:0006886">
    <property type="term" value="P:intracellular protein transport"/>
    <property type="evidence" value="ECO:0007669"/>
    <property type="project" value="TreeGrafter"/>
</dbReference>
<dbReference type="PANTHER" id="PTHR19957">
    <property type="entry name" value="SYNTAXIN"/>
    <property type="match status" value="1"/>
</dbReference>
<evidence type="ECO:0000313" key="4">
    <source>
        <dbReference type="Proteomes" id="UP000652761"/>
    </source>
</evidence>
<dbReference type="EMBL" id="NMUH01000174">
    <property type="protein sequence ID" value="MQL73600.1"/>
    <property type="molecule type" value="Genomic_DNA"/>
</dbReference>
<dbReference type="GO" id="GO:0006906">
    <property type="term" value="P:vesicle fusion"/>
    <property type="evidence" value="ECO:0007669"/>
    <property type="project" value="TreeGrafter"/>
</dbReference>
<dbReference type="Gene3D" id="1.20.58.70">
    <property type="match status" value="1"/>
</dbReference>
<keyword evidence="1" id="KW-0653">Protein transport</keyword>
<dbReference type="GO" id="GO:0000149">
    <property type="term" value="F:SNARE binding"/>
    <property type="evidence" value="ECO:0007669"/>
    <property type="project" value="TreeGrafter"/>
</dbReference>
<sequence length="139" mass="15366">MSFQDLEGTSARPLAPRSGSPDIARSIFQLNTAVSGFWRLVDSIGTAKDTVEHRQKLVNARQSISKLVKDVSAKLKSLNNSTDPSLPLSKKLEGSKLARDFQAVLLDFQKAQTLATEREAAYVPSPSKSRPTRSRFPYF</sequence>
<reference evidence="3" key="1">
    <citation type="submission" date="2017-07" db="EMBL/GenBank/DDBJ databases">
        <title>Taro Niue Genome Assembly and Annotation.</title>
        <authorList>
            <person name="Atibalentja N."/>
            <person name="Keating K."/>
            <person name="Fields C.J."/>
        </authorList>
    </citation>
    <scope>NUCLEOTIDE SEQUENCE</scope>
    <source>
        <strain evidence="3">Niue_2</strain>
        <tissue evidence="3">Leaf</tissue>
    </source>
</reference>
<dbReference type="SMART" id="SM00503">
    <property type="entry name" value="SynN"/>
    <property type="match status" value="1"/>
</dbReference>
<proteinExistence type="predicted"/>
<dbReference type="GO" id="GO:0031201">
    <property type="term" value="C:SNARE complex"/>
    <property type="evidence" value="ECO:0007669"/>
    <property type="project" value="TreeGrafter"/>
</dbReference>
<dbReference type="SUPFAM" id="SSF47661">
    <property type="entry name" value="t-snare proteins"/>
    <property type="match status" value="1"/>
</dbReference>
<keyword evidence="1" id="KW-0813">Transport</keyword>
<dbReference type="GO" id="GO:0005484">
    <property type="term" value="F:SNAP receptor activity"/>
    <property type="evidence" value="ECO:0007669"/>
    <property type="project" value="TreeGrafter"/>
</dbReference>
<accession>A0A843TVS5</accession>
<dbReference type="GO" id="GO:0048278">
    <property type="term" value="P:vesicle docking"/>
    <property type="evidence" value="ECO:0007669"/>
    <property type="project" value="TreeGrafter"/>
</dbReference>
<evidence type="ECO:0000313" key="3">
    <source>
        <dbReference type="EMBL" id="MQL73600.1"/>
    </source>
</evidence>
<organism evidence="3 4">
    <name type="scientific">Colocasia esculenta</name>
    <name type="common">Wild taro</name>
    <name type="synonym">Arum esculentum</name>
    <dbReference type="NCBI Taxonomy" id="4460"/>
    <lineage>
        <taxon>Eukaryota</taxon>
        <taxon>Viridiplantae</taxon>
        <taxon>Streptophyta</taxon>
        <taxon>Embryophyta</taxon>
        <taxon>Tracheophyta</taxon>
        <taxon>Spermatophyta</taxon>
        <taxon>Magnoliopsida</taxon>
        <taxon>Liliopsida</taxon>
        <taxon>Araceae</taxon>
        <taxon>Aroideae</taxon>
        <taxon>Colocasieae</taxon>
        <taxon>Colocasia</taxon>
    </lineage>
</organism>
<dbReference type="AlphaFoldDB" id="A0A843TVS5"/>
<keyword evidence="4" id="KW-1185">Reference proteome</keyword>
<gene>
    <name evidence="3" type="ORF">Taro_005968</name>
</gene>
<protein>
    <recommendedName>
        <fullName evidence="2">Syntaxin N-terminal domain-containing protein</fullName>
    </recommendedName>
</protein>
<name>A0A843TVS5_COLES</name>